<evidence type="ECO:0000313" key="4">
    <source>
        <dbReference type="EMBL" id="AJG37970.1"/>
    </source>
</evidence>
<dbReference type="InterPro" id="IPR017853">
    <property type="entry name" value="GH"/>
</dbReference>
<comment type="similarity">
    <text evidence="1">Belongs to the glycosyl hydrolase 3 family.</text>
</comment>
<dbReference type="GO" id="GO:0004553">
    <property type="term" value="F:hydrolase activity, hydrolyzing O-glycosyl compounds"/>
    <property type="evidence" value="ECO:0007669"/>
    <property type="project" value="InterPro"/>
</dbReference>
<evidence type="ECO:0000259" key="3">
    <source>
        <dbReference type="SMART" id="SM01217"/>
    </source>
</evidence>
<name>A0A0B5KH13_9FIRM</name>
<dbReference type="Gene3D" id="3.20.20.300">
    <property type="entry name" value="Glycoside hydrolase, family 3, N-terminal domain"/>
    <property type="match status" value="1"/>
</dbReference>
<dbReference type="EMBL" id="KF831415">
    <property type="protein sequence ID" value="AJG37970.1"/>
    <property type="molecule type" value="Genomic_DNA"/>
</dbReference>
<dbReference type="PRINTS" id="PR00133">
    <property type="entry name" value="GLHYDRLASE3"/>
</dbReference>
<dbReference type="Gene3D" id="3.40.50.1700">
    <property type="entry name" value="Glycoside hydrolase family 3 C-terminal domain"/>
    <property type="match status" value="1"/>
</dbReference>
<dbReference type="GO" id="GO:0005975">
    <property type="term" value="P:carbohydrate metabolic process"/>
    <property type="evidence" value="ECO:0007669"/>
    <property type="project" value="InterPro"/>
</dbReference>
<dbReference type="Pfam" id="PF00933">
    <property type="entry name" value="Glyco_hydro_3"/>
    <property type="match status" value="1"/>
</dbReference>
<evidence type="ECO:0000256" key="1">
    <source>
        <dbReference type="ARBA" id="ARBA00005336"/>
    </source>
</evidence>
<dbReference type="AlphaFoldDB" id="A0A0B5KH13"/>
<reference evidence="4" key="1">
    <citation type="journal article" date="2015" name="Environ. Microbiol.">
        <title>Pressure adaptation is linked to thermal adaptation in salt-saturated marine habitats.</title>
        <authorList>
            <consortium name="The MAMBA Consortium"/>
            <person name="Alcaide M."/>
            <person name="Stogios P.J."/>
            <person name="Lafraya A."/>
            <person name="Tchigvintsev A."/>
            <person name="Flick R."/>
            <person name="Bargiela R."/>
            <person name="Chernikova T.N."/>
            <person name="Reva O.N."/>
            <person name="Hai T."/>
            <person name="Leggewie C.C."/>
            <person name="Katzke N."/>
            <person name="La Cono V."/>
            <person name="Matesanz R."/>
            <person name="Jebbar M."/>
            <person name="Jaeger K.E."/>
            <person name="Yakimov M.M."/>
            <person name="Yakunin A.F."/>
            <person name="Golyshin P.N."/>
            <person name="Golyshina O.V."/>
            <person name="Savchenko A."/>
            <person name="Ferrer M."/>
        </authorList>
    </citation>
    <scope>NUCLEOTIDE SEQUENCE</scope>
</reference>
<proteinExistence type="inferred from homology"/>
<dbReference type="Pfam" id="PF14310">
    <property type="entry name" value="Fn3-like"/>
    <property type="match status" value="1"/>
</dbReference>
<dbReference type="InterPro" id="IPR026891">
    <property type="entry name" value="Fn3-like"/>
</dbReference>
<dbReference type="InterPro" id="IPR013783">
    <property type="entry name" value="Ig-like_fold"/>
</dbReference>
<dbReference type="PANTHER" id="PTHR42715">
    <property type="entry name" value="BETA-GLUCOSIDASE"/>
    <property type="match status" value="1"/>
</dbReference>
<dbReference type="InterPro" id="IPR002772">
    <property type="entry name" value="Glyco_hydro_3_C"/>
</dbReference>
<dbReference type="SMART" id="SM01217">
    <property type="entry name" value="Fn3_like"/>
    <property type="match status" value="1"/>
</dbReference>
<keyword evidence="2 4" id="KW-0378">Hydrolase</keyword>
<dbReference type="Gene3D" id="2.60.40.10">
    <property type="entry name" value="Immunoglobulins"/>
    <property type="match status" value="1"/>
</dbReference>
<dbReference type="InterPro" id="IPR050288">
    <property type="entry name" value="Cellulose_deg_GH3"/>
</dbReference>
<dbReference type="InterPro" id="IPR001764">
    <property type="entry name" value="Glyco_hydro_3_N"/>
</dbReference>
<organism evidence="4">
    <name type="scientific">Firmicutes bacterium enrichment culture clone fosmid MGS-M2</name>
    <dbReference type="NCBI Taxonomy" id="1549349"/>
    <lineage>
        <taxon>Bacteria</taxon>
        <taxon>Bacillati</taxon>
        <taxon>Bacillota</taxon>
        <taxon>environmental samples</taxon>
    </lineage>
</organism>
<accession>A0A0B5KH13</accession>
<dbReference type="SUPFAM" id="SSF51445">
    <property type="entry name" value="(Trans)glycosidases"/>
    <property type="match status" value="1"/>
</dbReference>
<evidence type="ECO:0000256" key="2">
    <source>
        <dbReference type="ARBA" id="ARBA00022801"/>
    </source>
</evidence>
<dbReference type="InterPro" id="IPR036881">
    <property type="entry name" value="Glyco_hydro_3_C_sf"/>
</dbReference>
<dbReference type="PANTHER" id="PTHR42715:SF10">
    <property type="entry name" value="BETA-GLUCOSIDASE"/>
    <property type="match status" value="1"/>
</dbReference>
<dbReference type="SUPFAM" id="SSF52279">
    <property type="entry name" value="Beta-D-glucan exohydrolase, C-terminal domain"/>
    <property type="match status" value="1"/>
</dbReference>
<sequence>MKKIPLEEKIKLTSGQSNWHFFDGDYIDGKKIVVADGPHGVRVYKQSVNDGDFLDQQHLAPTTLFPSASAMASTWNVELIKEAGKTIGKECRHHEVDVLLGPGMNLKRSPLGGRNFEYYSEDPYLTSEMGKAFVDGVQSEGVGACIKHFGLNEQETMRRFVDVKIDERTMHEMYLYPFYKVIKESNPWMIMSSYNKLNGHYASESSYLLKDVLRKQWSYEGAVVSDWGAVQDKVKSIKNGMNVEMPGPSSFEEDIKKALEQNELTEQEIDESLQPLFDLHQKVKQIKPLETLHLEEHHHVAQRVARESIVLLENDGILPLNVDNKKIGVIGQFAKEPRINGGGSATVKPYKQEIPYDALKATFDHIMYAEGYEENNTNKDLLKDVAQVSKESDVILYFTGTTDTLETEGKDRPHMSLPKGHIEVFEEIVKHNKNMIVILSNGSALDLRTIKRQSRAILETWFLGGAAAQAIVDILIGTVSPSGRLQETFPLMLEHTPHYGTFPQKETVDYHQDLIMNGYRYYDTHHLDVLYPFGYGLSYADIGYKDVSYQVSNTFENQYVQVTLTLENKSNIDAFETVQIYVQSNDAEIVKPLQELKAFKKVMVKAKEINTITIDVPFDAFESYSERIHKFVVYNGSYTLHVGQNSRDIFSSKDIQVVDGIDYRPVMDLTYPVDYLVLYYPKWAKFIEDNFRKLWWHEKEEPIWRIIDRYKRHKNISEEEIASLIKQIKEDINV</sequence>
<dbReference type="Pfam" id="PF01915">
    <property type="entry name" value="Glyco_hydro_3_C"/>
    <property type="match status" value="1"/>
</dbReference>
<protein>
    <submittedName>
        <fullName evidence="4">Glycosyl hydrolase family 3 protein</fullName>
    </submittedName>
</protein>
<feature type="domain" description="Fibronectin type III-like" evidence="3">
    <location>
        <begin position="576"/>
        <end position="646"/>
    </location>
</feature>
<dbReference type="InterPro" id="IPR036962">
    <property type="entry name" value="Glyco_hydro_3_N_sf"/>
</dbReference>